<dbReference type="EMBL" id="NMUH01003091">
    <property type="protein sequence ID" value="MQM03755.1"/>
    <property type="molecule type" value="Genomic_DNA"/>
</dbReference>
<sequence>MLWLVADKEDKRDISVYCGFGKSTRAFERSSRDGSRLRRQWTLSVPVPPTSQAIPPPPTSQRLPPAPTLQALPLPPTLLQINPQASTSSVVGPSAPSWGRGTGRRGLTRGVIERRLPDGQQWNVSVAEDMAWALLQITLRVAWALYQKCIHFNGKSLDDAIASVPAGVDSLEWQIMCEMWTTVDERSQMHGRTAHRLEVFKMGRCKDLPDGNESWRLESSCQRDICPRLVHADKNITYGHGFCKR</sequence>
<evidence type="ECO:0000256" key="1">
    <source>
        <dbReference type="SAM" id="MobiDB-lite"/>
    </source>
</evidence>
<dbReference type="AlphaFoldDB" id="A0A843WGL7"/>
<accession>A0A843WGL7</accession>
<protein>
    <submittedName>
        <fullName evidence="2">Uncharacterized protein</fullName>
    </submittedName>
</protein>
<keyword evidence="3" id="KW-1185">Reference proteome</keyword>
<gene>
    <name evidence="2" type="ORF">Taro_036544</name>
</gene>
<feature type="compositionally biased region" description="Pro residues" evidence="1">
    <location>
        <begin position="46"/>
        <end position="66"/>
    </location>
</feature>
<evidence type="ECO:0000313" key="3">
    <source>
        <dbReference type="Proteomes" id="UP000652761"/>
    </source>
</evidence>
<comment type="caution">
    <text evidence="2">The sequence shown here is derived from an EMBL/GenBank/DDBJ whole genome shotgun (WGS) entry which is preliminary data.</text>
</comment>
<reference evidence="2" key="1">
    <citation type="submission" date="2017-07" db="EMBL/GenBank/DDBJ databases">
        <title>Taro Niue Genome Assembly and Annotation.</title>
        <authorList>
            <person name="Atibalentja N."/>
            <person name="Keating K."/>
            <person name="Fields C.J."/>
        </authorList>
    </citation>
    <scope>NUCLEOTIDE SEQUENCE</scope>
    <source>
        <strain evidence="2">Niue_2</strain>
        <tissue evidence="2">Leaf</tissue>
    </source>
</reference>
<feature type="region of interest" description="Disordered" evidence="1">
    <location>
        <begin position="38"/>
        <end position="66"/>
    </location>
</feature>
<name>A0A843WGL7_COLES</name>
<evidence type="ECO:0000313" key="2">
    <source>
        <dbReference type="EMBL" id="MQM03755.1"/>
    </source>
</evidence>
<proteinExistence type="predicted"/>
<organism evidence="2 3">
    <name type="scientific">Colocasia esculenta</name>
    <name type="common">Wild taro</name>
    <name type="synonym">Arum esculentum</name>
    <dbReference type="NCBI Taxonomy" id="4460"/>
    <lineage>
        <taxon>Eukaryota</taxon>
        <taxon>Viridiplantae</taxon>
        <taxon>Streptophyta</taxon>
        <taxon>Embryophyta</taxon>
        <taxon>Tracheophyta</taxon>
        <taxon>Spermatophyta</taxon>
        <taxon>Magnoliopsida</taxon>
        <taxon>Liliopsida</taxon>
        <taxon>Araceae</taxon>
        <taxon>Aroideae</taxon>
        <taxon>Colocasieae</taxon>
        <taxon>Colocasia</taxon>
    </lineage>
</organism>
<dbReference type="Proteomes" id="UP000652761">
    <property type="component" value="Unassembled WGS sequence"/>
</dbReference>